<sequence length="141" mass="17093">MYIPKYFRLYELLPKDYYNENLINWYIFDNRLLFTLDKIREKFGLIVINDWFPGGTNQYRGWRPFDCKVGAKLSQHKFGRACDLIPIRCTPKEIRDDIMKNPLIEDYKYITCIENFDNMSWVHIDCRNHNKEKNGLFIVKP</sequence>
<protein>
    <recommendedName>
        <fullName evidence="2">Peptidase</fullName>
    </recommendedName>
</protein>
<dbReference type="AlphaFoldDB" id="A0A6H1ZKU9"/>
<accession>A0A6H1ZKU9</accession>
<dbReference type="EMBL" id="MT144059">
    <property type="protein sequence ID" value="QJA47820.1"/>
    <property type="molecule type" value="Genomic_DNA"/>
</dbReference>
<proteinExistence type="predicted"/>
<reference evidence="1" key="1">
    <citation type="submission" date="2020-03" db="EMBL/GenBank/DDBJ databases">
        <title>The deep terrestrial virosphere.</title>
        <authorList>
            <person name="Holmfeldt K."/>
            <person name="Nilsson E."/>
            <person name="Simone D."/>
            <person name="Lopez-Fernandez M."/>
            <person name="Wu X."/>
            <person name="de Brujin I."/>
            <person name="Lundin D."/>
            <person name="Andersson A."/>
            <person name="Bertilsson S."/>
            <person name="Dopson M."/>
        </authorList>
    </citation>
    <scope>NUCLEOTIDE SEQUENCE</scope>
    <source>
        <strain evidence="1">TM448A00747</strain>
    </source>
</reference>
<gene>
    <name evidence="1" type="ORF">TM448A00747_0010</name>
</gene>
<evidence type="ECO:0000313" key="1">
    <source>
        <dbReference type="EMBL" id="QJA47820.1"/>
    </source>
</evidence>
<dbReference type="InterPro" id="IPR009045">
    <property type="entry name" value="Zn_M74/Hedgehog-like"/>
</dbReference>
<organism evidence="1">
    <name type="scientific">viral metagenome</name>
    <dbReference type="NCBI Taxonomy" id="1070528"/>
    <lineage>
        <taxon>unclassified sequences</taxon>
        <taxon>metagenomes</taxon>
        <taxon>organismal metagenomes</taxon>
    </lineage>
</organism>
<dbReference type="SUPFAM" id="SSF55166">
    <property type="entry name" value="Hedgehog/DD-peptidase"/>
    <property type="match status" value="1"/>
</dbReference>
<name>A0A6H1ZKU9_9ZZZZ</name>
<dbReference type="Gene3D" id="3.30.1380.10">
    <property type="match status" value="1"/>
</dbReference>
<evidence type="ECO:0008006" key="2">
    <source>
        <dbReference type="Google" id="ProtNLM"/>
    </source>
</evidence>